<gene>
    <name evidence="3" type="ORF">B842_00575</name>
</gene>
<name>A0A0B5D029_9CORY</name>
<dbReference type="SFLD" id="SFLDS00005">
    <property type="entry name" value="Isoprenoid_Synthase_Type_I"/>
    <property type="match status" value="1"/>
</dbReference>
<evidence type="ECO:0000313" key="3">
    <source>
        <dbReference type="EMBL" id="AJE31971.1"/>
    </source>
</evidence>
<dbReference type="GO" id="GO:0004311">
    <property type="term" value="F:geranylgeranyl diphosphate synthase activity"/>
    <property type="evidence" value="ECO:0007669"/>
    <property type="project" value="InterPro"/>
</dbReference>
<dbReference type="Pfam" id="PF00494">
    <property type="entry name" value="SQS_PSY"/>
    <property type="match status" value="1"/>
</dbReference>
<proteinExistence type="predicted"/>
<dbReference type="HOGENOM" id="CLU_037269_3_0_11"/>
<sequence length="303" mass="32598">MPESPDPNGYLRRFDDMSVTATNKVITSYSTSFTLATRLLASRVRTDIRNLYAMVRIADEIVDGTAEAAGLSPDECGELLDAYEAAVLAAPEVRFHVDPVLHAYATSARRCGFDPDHVRAFFTSMRRDLDQATHDPGSFNTYVYGSAEVIGLMCLSAFLVDHPVTETERARLDGGARSLGAAFQKINFLRDLAEDADVLGRSYFPGVSPAALSEEKKARLIADIRVDLADADSVIGALPLSARAGVLAASYLFADLTDRLEATPAAELSTRRVSVPRRTKAAILARAVATAPRKTSPTKAGSA</sequence>
<dbReference type="AlphaFoldDB" id="A0A0B5D029"/>
<reference evidence="3 4" key="1">
    <citation type="submission" date="2013-04" db="EMBL/GenBank/DDBJ databases">
        <title>Complete genome sequence of Corynebacterium humireducens DSM 45392(T), isolated from a wastewater-fed microbial fuel cell.</title>
        <authorList>
            <person name="Ruckert C."/>
            <person name="Albersmeier A."/>
            <person name="Kalinowski J."/>
        </authorList>
    </citation>
    <scope>NUCLEOTIDE SEQUENCE [LARGE SCALE GENOMIC DNA]</scope>
    <source>
        <strain evidence="4">MFC-5</strain>
    </source>
</reference>
<dbReference type="OrthoDB" id="9807580at2"/>
<dbReference type="UniPathway" id="UPA00799"/>
<evidence type="ECO:0000256" key="1">
    <source>
        <dbReference type="ARBA" id="ARBA00004684"/>
    </source>
</evidence>
<dbReference type="SUPFAM" id="SSF48576">
    <property type="entry name" value="Terpenoid synthases"/>
    <property type="match status" value="1"/>
</dbReference>
<dbReference type="SFLD" id="SFLDG01212">
    <property type="entry name" value="Phytoene_synthase_like"/>
    <property type="match status" value="1"/>
</dbReference>
<dbReference type="PROSITE" id="PS01045">
    <property type="entry name" value="SQUALEN_PHYTOEN_SYN_2"/>
    <property type="match status" value="1"/>
</dbReference>
<keyword evidence="2" id="KW-0808">Transferase</keyword>
<dbReference type="CDD" id="cd00683">
    <property type="entry name" value="Trans_IPPS_HH"/>
    <property type="match status" value="1"/>
</dbReference>
<protein>
    <submittedName>
        <fullName evidence="3">Putative phytoene synthase</fullName>
    </submittedName>
</protein>
<dbReference type="SFLD" id="SFLDG01018">
    <property type="entry name" value="Squalene/Phytoene_Synthase_Lik"/>
    <property type="match status" value="1"/>
</dbReference>
<dbReference type="InterPro" id="IPR044843">
    <property type="entry name" value="Trans_IPPS_bact-type"/>
</dbReference>
<comment type="pathway">
    <text evidence="1">Carotenoid biosynthesis; phytoene biosynthesis.</text>
</comment>
<organism evidence="3 4">
    <name type="scientific">Corynebacterium humireducens NBRC 106098 = DSM 45392</name>
    <dbReference type="NCBI Taxonomy" id="1223515"/>
    <lineage>
        <taxon>Bacteria</taxon>
        <taxon>Bacillati</taxon>
        <taxon>Actinomycetota</taxon>
        <taxon>Actinomycetes</taxon>
        <taxon>Mycobacteriales</taxon>
        <taxon>Corynebacteriaceae</taxon>
        <taxon>Corynebacterium</taxon>
    </lineage>
</organism>
<keyword evidence="4" id="KW-1185">Reference proteome</keyword>
<dbReference type="EMBL" id="CP005286">
    <property type="protein sequence ID" value="AJE31971.1"/>
    <property type="molecule type" value="Genomic_DNA"/>
</dbReference>
<dbReference type="GO" id="GO:0051996">
    <property type="term" value="F:squalene synthase [NAD(P)H] activity"/>
    <property type="evidence" value="ECO:0007669"/>
    <property type="project" value="InterPro"/>
</dbReference>
<evidence type="ECO:0000313" key="4">
    <source>
        <dbReference type="Proteomes" id="UP000031524"/>
    </source>
</evidence>
<dbReference type="STRING" id="1223515.B842_00575"/>
<evidence type="ECO:0000256" key="2">
    <source>
        <dbReference type="ARBA" id="ARBA00022679"/>
    </source>
</evidence>
<dbReference type="KEGG" id="chm:B842_00575"/>
<accession>A0A0B5D029</accession>
<dbReference type="InterPro" id="IPR019845">
    <property type="entry name" value="Squalene/phytoene_synthase_CS"/>
</dbReference>
<dbReference type="Gene3D" id="1.10.600.10">
    <property type="entry name" value="Farnesyl Diphosphate Synthase"/>
    <property type="match status" value="1"/>
</dbReference>
<dbReference type="PANTHER" id="PTHR31480">
    <property type="entry name" value="BIFUNCTIONAL LYCOPENE CYCLASE/PHYTOENE SYNTHASE"/>
    <property type="match status" value="1"/>
</dbReference>
<dbReference type="GO" id="GO:0016117">
    <property type="term" value="P:carotenoid biosynthetic process"/>
    <property type="evidence" value="ECO:0007669"/>
    <property type="project" value="UniProtKB-ARBA"/>
</dbReference>
<dbReference type="Proteomes" id="UP000031524">
    <property type="component" value="Chromosome"/>
</dbReference>
<dbReference type="RefSeq" id="WP_040084603.1">
    <property type="nucleotide sequence ID" value="NZ_BCSU01000008.1"/>
</dbReference>
<dbReference type="InterPro" id="IPR002060">
    <property type="entry name" value="Squ/phyt_synthse"/>
</dbReference>
<dbReference type="InterPro" id="IPR033904">
    <property type="entry name" value="Trans_IPPS_HH"/>
</dbReference>
<dbReference type="InterPro" id="IPR008949">
    <property type="entry name" value="Isoprenoid_synthase_dom_sf"/>
</dbReference>